<organism evidence="2 3">
    <name type="scientific">Diploscapter pachys</name>
    <dbReference type="NCBI Taxonomy" id="2018661"/>
    <lineage>
        <taxon>Eukaryota</taxon>
        <taxon>Metazoa</taxon>
        <taxon>Ecdysozoa</taxon>
        <taxon>Nematoda</taxon>
        <taxon>Chromadorea</taxon>
        <taxon>Rhabditida</taxon>
        <taxon>Rhabditina</taxon>
        <taxon>Rhabditomorpha</taxon>
        <taxon>Rhabditoidea</taxon>
        <taxon>Rhabditidae</taxon>
        <taxon>Diploscapter</taxon>
    </lineage>
</organism>
<sequence length="74" mass="8527">MFPLLSPIGVLVYVAGAVCGRSIIENSKKLQEEIDQGGKDKDHNDLYQYPPTHVYQNHHQIHPQFNKNIIIMHF</sequence>
<evidence type="ECO:0000256" key="1">
    <source>
        <dbReference type="SAM" id="SignalP"/>
    </source>
</evidence>
<dbReference type="EMBL" id="LIAE01008950">
    <property type="protein sequence ID" value="PAV71667.1"/>
    <property type="molecule type" value="Genomic_DNA"/>
</dbReference>
<keyword evidence="3" id="KW-1185">Reference proteome</keyword>
<evidence type="ECO:0000313" key="3">
    <source>
        <dbReference type="Proteomes" id="UP000218231"/>
    </source>
</evidence>
<evidence type="ECO:0000313" key="2">
    <source>
        <dbReference type="EMBL" id="PAV71667.1"/>
    </source>
</evidence>
<feature type="chain" id="PRO_5012381072" evidence="1">
    <location>
        <begin position="21"/>
        <end position="74"/>
    </location>
</feature>
<name>A0A2A2KCL6_9BILA</name>
<comment type="caution">
    <text evidence="2">The sequence shown here is derived from an EMBL/GenBank/DDBJ whole genome shotgun (WGS) entry which is preliminary data.</text>
</comment>
<dbReference type="Proteomes" id="UP000218231">
    <property type="component" value="Unassembled WGS sequence"/>
</dbReference>
<reference evidence="2 3" key="1">
    <citation type="journal article" date="2017" name="Curr. Biol.">
        <title>Genome architecture and evolution of a unichromosomal asexual nematode.</title>
        <authorList>
            <person name="Fradin H."/>
            <person name="Zegar C."/>
            <person name="Gutwein M."/>
            <person name="Lucas J."/>
            <person name="Kovtun M."/>
            <person name="Corcoran D."/>
            <person name="Baugh L.R."/>
            <person name="Kiontke K."/>
            <person name="Gunsalus K."/>
            <person name="Fitch D.H."/>
            <person name="Piano F."/>
        </authorList>
    </citation>
    <scope>NUCLEOTIDE SEQUENCE [LARGE SCALE GENOMIC DNA]</scope>
    <source>
        <strain evidence="2">PF1309</strain>
    </source>
</reference>
<feature type="signal peptide" evidence="1">
    <location>
        <begin position="1"/>
        <end position="20"/>
    </location>
</feature>
<dbReference type="AlphaFoldDB" id="A0A2A2KCL6"/>
<accession>A0A2A2KCL6</accession>
<gene>
    <name evidence="2" type="ORF">WR25_26578</name>
</gene>
<proteinExistence type="predicted"/>
<keyword evidence="1" id="KW-0732">Signal</keyword>
<protein>
    <submittedName>
        <fullName evidence="2">Uncharacterized protein</fullName>
    </submittedName>
</protein>